<dbReference type="Gene3D" id="3.10.520.10">
    <property type="entry name" value="ApbE-like domains"/>
    <property type="match status" value="1"/>
</dbReference>
<evidence type="ECO:0000256" key="1">
    <source>
        <dbReference type="ARBA" id="ARBA00001946"/>
    </source>
</evidence>
<comment type="similarity">
    <text evidence="11">Belongs to the ApbE family.</text>
</comment>
<dbReference type="SUPFAM" id="SSF143631">
    <property type="entry name" value="ApbE-like"/>
    <property type="match status" value="1"/>
</dbReference>
<evidence type="ECO:0000313" key="12">
    <source>
        <dbReference type="EMBL" id="MEA5258051.1"/>
    </source>
</evidence>
<dbReference type="RefSeq" id="WP_323248863.1">
    <property type="nucleotide sequence ID" value="NZ_JAYFUL010000012.1"/>
</dbReference>
<evidence type="ECO:0000256" key="10">
    <source>
        <dbReference type="ARBA" id="ARBA00048540"/>
    </source>
</evidence>
<dbReference type="InterPro" id="IPR024932">
    <property type="entry name" value="ApbE"/>
</dbReference>
<evidence type="ECO:0000256" key="9">
    <source>
        <dbReference type="ARBA" id="ARBA00031306"/>
    </source>
</evidence>
<evidence type="ECO:0000256" key="7">
    <source>
        <dbReference type="ARBA" id="ARBA00022827"/>
    </source>
</evidence>
<dbReference type="PIRSF" id="PIRSF006268">
    <property type="entry name" value="ApbE"/>
    <property type="match status" value="1"/>
</dbReference>
<dbReference type="GO" id="GO:0016740">
    <property type="term" value="F:transferase activity"/>
    <property type="evidence" value="ECO:0007669"/>
    <property type="project" value="UniProtKB-KW"/>
</dbReference>
<evidence type="ECO:0000256" key="3">
    <source>
        <dbReference type="ARBA" id="ARBA00016337"/>
    </source>
</evidence>
<keyword evidence="13" id="KW-1185">Reference proteome</keyword>
<keyword evidence="6 11" id="KW-0479">Metal-binding</keyword>
<dbReference type="EMBL" id="JAYFUL010000012">
    <property type="protein sequence ID" value="MEA5258051.1"/>
    <property type="molecule type" value="Genomic_DNA"/>
</dbReference>
<accession>A0ABU5QNQ0</accession>
<dbReference type="Proteomes" id="UP001304671">
    <property type="component" value="Unassembled WGS sequence"/>
</dbReference>
<evidence type="ECO:0000256" key="5">
    <source>
        <dbReference type="ARBA" id="ARBA00022679"/>
    </source>
</evidence>
<evidence type="ECO:0000256" key="6">
    <source>
        <dbReference type="ARBA" id="ARBA00022723"/>
    </source>
</evidence>
<dbReference type="InterPro" id="IPR003374">
    <property type="entry name" value="ApbE-like_sf"/>
</dbReference>
<reference evidence="12 13" key="1">
    <citation type="submission" date="2023-12" db="EMBL/GenBank/DDBJ databases">
        <title>Novel species of the genus Arcicella isolated from rivers.</title>
        <authorList>
            <person name="Lu H."/>
        </authorList>
    </citation>
    <scope>NUCLEOTIDE SEQUENCE [LARGE SCALE GENOMIC DNA]</scope>
    <source>
        <strain evidence="12 13">LMG 21963</strain>
    </source>
</reference>
<proteinExistence type="inferred from homology"/>
<evidence type="ECO:0000313" key="13">
    <source>
        <dbReference type="Proteomes" id="UP001304671"/>
    </source>
</evidence>
<keyword evidence="8 11" id="KW-0460">Magnesium</keyword>
<comment type="caution">
    <text evidence="12">The sequence shown here is derived from an EMBL/GenBank/DDBJ whole genome shotgun (WGS) entry which is preliminary data.</text>
</comment>
<evidence type="ECO:0000256" key="8">
    <source>
        <dbReference type="ARBA" id="ARBA00022842"/>
    </source>
</evidence>
<dbReference type="EC" id="2.7.1.180" evidence="2 11"/>
<comment type="cofactor">
    <cofactor evidence="1">
        <name>Mg(2+)</name>
        <dbReference type="ChEBI" id="CHEBI:18420"/>
    </cofactor>
</comment>
<gene>
    <name evidence="12" type="ORF">VB264_09665</name>
</gene>
<evidence type="ECO:0000256" key="2">
    <source>
        <dbReference type="ARBA" id="ARBA00011955"/>
    </source>
</evidence>
<name>A0ABU5QNQ0_9BACT</name>
<organism evidence="12 13">
    <name type="scientific">Arcicella aquatica</name>
    <dbReference type="NCBI Taxonomy" id="217141"/>
    <lineage>
        <taxon>Bacteria</taxon>
        <taxon>Pseudomonadati</taxon>
        <taxon>Bacteroidota</taxon>
        <taxon>Cytophagia</taxon>
        <taxon>Cytophagales</taxon>
        <taxon>Flectobacillaceae</taxon>
        <taxon>Arcicella</taxon>
    </lineage>
</organism>
<evidence type="ECO:0000256" key="4">
    <source>
        <dbReference type="ARBA" id="ARBA00022630"/>
    </source>
</evidence>
<keyword evidence="7 11" id="KW-0274">FAD</keyword>
<dbReference type="PANTHER" id="PTHR30040:SF2">
    <property type="entry name" value="FAD:PROTEIN FMN TRANSFERASE"/>
    <property type="match status" value="1"/>
</dbReference>
<keyword evidence="4 11" id="KW-0285">Flavoprotein</keyword>
<dbReference type="PANTHER" id="PTHR30040">
    <property type="entry name" value="THIAMINE BIOSYNTHESIS LIPOPROTEIN APBE"/>
    <property type="match status" value="1"/>
</dbReference>
<keyword evidence="5 11" id="KW-0808">Transferase</keyword>
<dbReference type="Pfam" id="PF02424">
    <property type="entry name" value="ApbE"/>
    <property type="match status" value="1"/>
</dbReference>
<protein>
    <recommendedName>
        <fullName evidence="3 11">FAD:protein FMN transferase</fullName>
        <ecNumber evidence="2 11">2.7.1.180</ecNumber>
    </recommendedName>
    <alternativeName>
        <fullName evidence="9 11">Flavin transferase</fullName>
    </alternativeName>
</protein>
<sequence length="301" mass="33348">MGSPFNITVYANDSIQIKEVTKQAYLLVDSLNLIYSDYLENSELSKLSTKAGQKSFTQVTPALWDILQKSVQASLKSNGAFDISIGRVVKLWRKTRKDKILPQPIVLQEAIKTVGYRAIQMNPANKSVRLSKPNTLLDLGGIAKGYIAQVVVDFYREKGFKKVLVDAGGDLAMSWEGTSGWKIGINVPNSEELLQRYLVLQNQAVATSGDMYQYVTFNGKYYSHIVNPATGMGLTERKNVTVIAPDGATADWLATACSVLSTKKALKLIKSMPNCEVMIAEIKDEKILKWQSKGFDAYFAQ</sequence>
<evidence type="ECO:0000256" key="11">
    <source>
        <dbReference type="PIRNR" id="PIRNR006268"/>
    </source>
</evidence>
<comment type="catalytic activity">
    <reaction evidence="10 11">
        <text>L-threonyl-[protein] + FAD = FMN-L-threonyl-[protein] + AMP + H(+)</text>
        <dbReference type="Rhea" id="RHEA:36847"/>
        <dbReference type="Rhea" id="RHEA-COMP:11060"/>
        <dbReference type="Rhea" id="RHEA-COMP:11061"/>
        <dbReference type="ChEBI" id="CHEBI:15378"/>
        <dbReference type="ChEBI" id="CHEBI:30013"/>
        <dbReference type="ChEBI" id="CHEBI:57692"/>
        <dbReference type="ChEBI" id="CHEBI:74257"/>
        <dbReference type="ChEBI" id="CHEBI:456215"/>
        <dbReference type="EC" id="2.7.1.180"/>
    </reaction>
</comment>